<keyword evidence="2" id="KW-1185">Reference proteome</keyword>
<sequence>MHRVSDIHGVSIGSIKWYLDLVFIQQQKSTRLHWPKRDGPGRSLISFDLADKQFRVVPQPDCGGLDSCSFSLAVLGGCLFAAVHRNYGQLEIWVTKDYDVKESRTKEFSVGIHVPRGLIHDVAISLMASKFYYNSTIFRVLCLMKNGNILLERKGRGLVAYNPISGTLKELLFDGMPMV</sequence>
<organism evidence="1 2">
    <name type="scientific">Pistacia atlantica</name>
    <dbReference type="NCBI Taxonomy" id="434234"/>
    <lineage>
        <taxon>Eukaryota</taxon>
        <taxon>Viridiplantae</taxon>
        <taxon>Streptophyta</taxon>
        <taxon>Embryophyta</taxon>
        <taxon>Tracheophyta</taxon>
        <taxon>Spermatophyta</taxon>
        <taxon>Magnoliopsida</taxon>
        <taxon>eudicotyledons</taxon>
        <taxon>Gunneridae</taxon>
        <taxon>Pentapetalae</taxon>
        <taxon>rosids</taxon>
        <taxon>malvids</taxon>
        <taxon>Sapindales</taxon>
        <taxon>Anacardiaceae</taxon>
        <taxon>Pistacia</taxon>
    </lineage>
</organism>
<protein>
    <submittedName>
        <fullName evidence="1">Uncharacterized protein</fullName>
    </submittedName>
</protein>
<name>A0ACC1C763_9ROSI</name>
<evidence type="ECO:0000313" key="1">
    <source>
        <dbReference type="EMBL" id="KAJ0111493.1"/>
    </source>
</evidence>
<dbReference type="EMBL" id="CM047897">
    <property type="protein sequence ID" value="KAJ0111493.1"/>
    <property type="molecule type" value="Genomic_DNA"/>
</dbReference>
<reference evidence="2" key="1">
    <citation type="journal article" date="2023" name="G3 (Bethesda)">
        <title>Genome assembly and association tests identify interacting loci associated with vigor, precocity, and sex in interspecific pistachio rootstocks.</title>
        <authorList>
            <person name="Palmer W."/>
            <person name="Jacygrad E."/>
            <person name="Sagayaradj S."/>
            <person name="Cavanaugh K."/>
            <person name="Han R."/>
            <person name="Bertier L."/>
            <person name="Beede B."/>
            <person name="Kafkas S."/>
            <person name="Golino D."/>
            <person name="Preece J."/>
            <person name="Michelmore R."/>
        </authorList>
    </citation>
    <scope>NUCLEOTIDE SEQUENCE [LARGE SCALE GENOMIC DNA]</scope>
</reference>
<gene>
    <name evidence="1" type="ORF">Patl1_01884</name>
</gene>
<proteinExistence type="predicted"/>
<evidence type="ECO:0000313" key="2">
    <source>
        <dbReference type="Proteomes" id="UP001164250"/>
    </source>
</evidence>
<comment type="caution">
    <text evidence="1">The sequence shown here is derived from an EMBL/GenBank/DDBJ whole genome shotgun (WGS) entry which is preliminary data.</text>
</comment>
<accession>A0ACC1C763</accession>
<dbReference type="Proteomes" id="UP001164250">
    <property type="component" value="Chromosome 1"/>
</dbReference>